<comment type="subcellular location">
    <subcellularLocation>
        <location evidence="4">Nucleus</location>
        <location evidence="4">Nucleolus</location>
    </subcellularLocation>
    <subcellularLocation>
        <location evidence="4">Nucleus</location>
        <location evidence="4">Nucleoplasm</location>
    </subcellularLocation>
</comment>
<dbReference type="Proteomes" id="UP000019335">
    <property type="component" value="Chromosome 2"/>
</dbReference>
<evidence type="ECO:0000256" key="3">
    <source>
        <dbReference type="ARBA" id="ARBA00023242"/>
    </source>
</evidence>
<accession>W7UA38</accession>
<dbReference type="EMBL" id="AZIL01000125">
    <property type="protein sequence ID" value="EWM29641.1"/>
    <property type="molecule type" value="Genomic_DNA"/>
</dbReference>
<dbReference type="GO" id="GO:0030687">
    <property type="term" value="C:preribosome, large subunit precursor"/>
    <property type="evidence" value="ECO:0007669"/>
    <property type="project" value="UniProtKB-UniRule"/>
</dbReference>
<evidence type="ECO:0000259" key="6">
    <source>
        <dbReference type="PROSITE" id="PS50172"/>
    </source>
</evidence>
<organism evidence="7 8">
    <name type="scientific">Nannochloropsis gaditana</name>
    <dbReference type="NCBI Taxonomy" id="72520"/>
    <lineage>
        <taxon>Eukaryota</taxon>
        <taxon>Sar</taxon>
        <taxon>Stramenopiles</taxon>
        <taxon>Ochrophyta</taxon>
        <taxon>Eustigmatophyceae</taxon>
        <taxon>Eustigmatales</taxon>
        <taxon>Monodopsidaceae</taxon>
        <taxon>Nannochloropsis</taxon>
    </lineage>
</organism>
<comment type="function">
    <text evidence="4">Required for maturation of ribosomal RNAs and formation of the large ribosomal subunit.</text>
</comment>
<evidence type="ECO:0000256" key="2">
    <source>
        <dbReference type="ARBA" id="ARBA00022552"/>
    </source>
</evidence>
<feature type="compositionally biased region" description="Acidic residues" evidence="5">
    <location>
        <begin position="401"/>
        <end position="416"/>
    </location>
</feature>
<dbReference type="PROSITE" id="PS50172">
    <property type="entry name" value="BRCT"/>
    <property type="match status" value="1"/>
</dbReference>
<keyword evidence="3 4" id="KW-0539">Nucleus</keyword>
<dbReference type="InterPro" id="IPR010613">
    <property type="entry name" value="PES"/>
</dbReference>
<dbReference type="GO" id="GO:0000466">
    <property type="term" value="P:maturation of 5.8S rRNA from tricistronic rRNA transcript (SSU-rRNA, 5.8S rRNA, LSU-rRNA)"/>
    <property type="evidence" value="ECO:0007669"/>
    <property type="project" value="UniProtKB-UniRule"/>
</dbReference>
<feature type="region of interest" description="Disordered" evidence="5">
    <location>
        <begin position="307"/>
        <end position="329"/>
    </location>
</feature>
<comment type="caution">
    <text evidence="7">The sequence shown here is derived from an EMBL/GenBank/DDBJ whole genome shotgun (WGS) entry which is preliminary data.</text>
</comment>
<dbReference type="PANTHER" id="PTHR12221">
    <property type="entry name" value="PESCADILLO - RELATED"/>
    <property type="match status" value="1"/>
</dbReference>
<dbReference type="Pfam" id="PF06732">
    <property type="entry name" value="Pescadillo_N"/>
    <property type="match status" value="1"/>
</dbReference>
<dbReference type="PANTHER" id="PTHR12221:SF6">
    <property type="entry name" value="PESCADILLO HOMOLOG"/>
    <property type="match status" value="1"/>
</dbReference>
<gene>
    <name evidence="7" type="ORF">Naga_100050g32</name>
</gene>
<dbReference type="Gene3D" id="3.40.50.10190">
    <property type="entry name" value="BRCT domain"/>
    <property type="match status" value="1"/>
</dbReference>
<sequence length="539" mass="59283">MGGTRGKRVPGKKKPKSVKAKVTSKMSSKRRLSRMGKELKKGQKGIVANYMTRSQVLRRLQITLRDFRRLCILKGIYPRDPKKQASGKDKAYYHIKDVGFLSHEPLLNKFREFKAFMKKVRKAVSRGDKTLAEKREATAPQYTLDHLVRERYPRFDDALGDLDDALSLVHLFATLPADGPVQAARTERCRQLALEWQYFVARAHALTKVFVSVKGVYFQAEVGRQPVTWIVPHAFTQVAPPDVDFRIMLTFLEFYETLLKFTLFKLYHRLDMAYPPAFDGRLEECGVYMAAVRGLPLKGAGGLLTASASEGQSDRTGSPEAAAATPNRKVKGLEAKLARLAAGKGEAGGDAEGRGGGGEEEEEEYLPEGALAGALGPVMEDVVRGGGTKKQGQRKETEGVGGDEGEEMEEDGENPDPEVLRRAKEEAAKATLFKGLRFFLGREVPLSWVHLVLASFGGQVGWEGEGSPFAEADVGVTHQVVDRPVAAGSRRAGREYVQPQWIFDSVNARVRLPVDLYGPGKSLPVSTKRGLAGGEGRRG</sequence>
<evidence type="ECO:0000256" key="4">
    <source>
        <dbReference type="HAMAP-Rule" id="MF_03028"/>
    </source>
</evidence>
<evidence type="ECO:0000313" key="7">
    <source>
        <dbReference type="EMBL" id="EWM29641.1"/>
    </source>
</evidence>
<protein>
    <recommendedName>
        <fullName evidence="4">Pescadillo homolog</fullName>
    </recommendedName>
</protein>
<keyword evidence="8" id="KW-1185">Reference proteome</keyword>
<keyword evidence="1 4" id="KW-0690">Ribosome biogenesis</keyword>
<dbReference type="CDD" id="cd17709">
    <property type="entry name" value="BRCT_pescadillo_like"/>
    <property type="match status" value="1"/>
</dbReference>
<dbReference type="GO" id="GO:0003723">
    <property type="term" value="F:RNA binding"/>
    <property type="evidence" value="ECO:0007669"/>
    <property type="project" value="TreeGrafter"/>
</dbReference>
<dbReference type="OrthoDB" id="10264910at2759"/>
<dbReference type="InterPro" id="IPR036420">
    <property type="entry name" value="BRCT_dom_sf"/>
</dbReference>
<feature type="compositionally biased region" description="Basic residues" evidence="5">
    <location>
        <begin position="1"/>
        <end position="19"/>
    </location>
</feature>
<proteinExistence type="inferred from homology"/>
<dbReference type="GO" id="GO:0005654">
    <property type="term" value="C:nucleoplasm"/>
    <property type="evidence" value="ECO:0007669"/>
    <property type="project" value="UniProtKB-SubCell"/>
</dbReference>
<feature type="domain" description="BRCT" evidence="6">
    <location>
        <begin position="428"/>
        <end position="519"/>
    </location>
</feature>
<dbReference type="GO" id="GO:0043021">
    <property type="term" value="F:ribonucleoprotein complex binding"/>
    <property type="evidence" value="ECO:0007669"/>
    <property type="project" value="UniProtKB-UniRule"/>
</dbReference>
<evidence type="ECO:0000256" key="1">
    <source>
        <dbReference type="ARBA" id="ARBA00022517"/>
    </source>
</evidence>
<evidence type="ECO:0000256" key="5">
    <source>
        <dbReference type="SAM" id="MobiDB-lite"/>
    </source>
</evidence>
<name>W7UA38_9STRA</name>
<feature type="compositionally biased region" description="Gly residues" evidence="5">
    <location>
        <begin position="345"/>
        <end position="356"/>
    </location>
</feature>
<dbReference type="HAMAP" id="MF_03028">
    <property type="entry name" value="Pescadillo"/>
    <property type="match status" value="1"/>
</dbReference>
<feature type="region of interest" description="Disordered" evidence="5">
    <location>
        <begin position="383"/>
        <end position="417"/>
    </location>
</feature>
<feature type="region of interest" description="Disordered" evidence="5">
    <location>
        <begin position="1"/>
        <end position="39"/>
    </location>
</feature>
<dbReference type="SUPFAM" id="SSF52113">
    <property type="entry name" value="BRCT domain"/>
    <property type="match status" value="1"/>
</dbReference>
<dbReference type="GO" id="GO:0000463">
    <property type="term" value="P:maturation of LSU-rRNA from tricistronic rRNA transcript (SSU-rRNA, 5.8S rRNA, LSU-rRNA)"/>
    <property type="evidence" value="ECO:0007669"/>
    <property type="project" value="UniProtKB-UniRule"/>
</dbReference>
<reference evidence="7 8" key="1">
    <citation type="journal article" date="2014" name="Mol. Plant">
        <title>Chromosome Scale Genome Assembly and Transcriptome Profiling of Nannochloropsis gaditana in Nitrogen Depletion.</title>
        <authorList>
            <person name="Corteggiani Carpinelli E."/>
            <person name="Telatin A."/>
            <person name="Vitulo N."/>
            <person name="Forcato C."/>
            <person name="D'Angelo M."/>
            <person name="Schiavon R."/>
            <person name="Vezzi A."/>
            <person name="Giacometti G.M."/>
            <person name="Morosinotto T."/>
            <person name="Valle G."/>
        </authorList>
    </citation>
    <scope>NUCLEOTIDE SEQUENCE [LARGE SCALE GENOMIC DNA]</scope>
    <source>
        <strain evidence="7 8">B-31</strain>
    </source>
</reference>
<dbReference type="GO" id="GO:0070545">
    <property type="term" value="C:PeBoW complex"/>
    <property type="evidence" value="ECO:0007669"/>
    <property type="project" value="TreeGrafter"/>
</dbReference>
<dbReference type="InterPro" id="IPR001357">
    <property type="entry name" value="BRCT_dom"/>
</dbReference>
<comment type="similarity">
    <text evidence="4">Belongs to the pescadillo family.</text>
</comment>
<evidence type="ECO:0000313" key="8">
    <source>
        <dbReference type="Proteomes" id="UP000019335"/>
    </source>
</evidence>
<keyword evidence="2 4" id="KW-0698">rRNA processing</keyword>
<dbReference type="AlphaFoldDB" id="W7UA38"/>
<feature type="compositionally biased region" description="Polar residues" evidence="5">
    <location>
        <begin position="307"/>
        <end position="316"/>
    </location>
</feature>
<feature type="region of interest" description="Disordered" evidence="5">
    <location>
        <begin position="341"/>
        <end position="365"/>
    </location>
</feature>